<dbReference type="STRING" id="1125699.HMPREF9194_00879"/>
<protein>
    <recommendedName>
        <fullName evidence="4">RelE/StbE family addiction module toxin</fullName>
    </recommendedName>
</protein>
<evidence type="ECO:0000313" key="3">
    <source>
        <dbReference type="Proteomes" id="UP000014541"/>
    </source>
</evidence>
<dbReference type="OrthoDB" id="361090at2"/>
<evidence type="ECO:0000256" key="1">
    <source>
        <dbReference type="ARBA" id="ARBA00022649"/>
    </source>
</evidence>
<comment type="caution">
    <text evidence="2">The sequence shown here is derived from an EMBL/GenBank/DDBJ whole genome shotgun (WGS) entry which is preliminary data.</text>
</comment>
<dbReference type="InterPro" id="IPR007712">
    <property type="entry name" value="RelE/ParE_toxin"/>
</dbReference>
<dbReference type="Proteomes" id="UP000014541">
    <property type="component" value="Unassembled WGS sequence"/>
</dbReference>
<name>S3KEC1_TREMA</name>
<organism evidence="2 3">
    <name type="scientific">Treponema maltophilum ATCC 51939</name>
    <dbReference type="NCBI Taxonomy" id="1125699"/>
    <lineage>
        <taxon>Bacteria</taxon>
        <taxon>Pseudomonadati</taxon>
        <taxon>Spirochaetota</taxon>
        <taxon>Spirochaetia</taxon>
        <taxon>Spirochaetales</taxon>
        <taxon>Treponemataceae</taxon>
        <taxon>Treponema</taxon>
    </lineage>
</organism>
<gene>
    <name evidence="2" type="ORF">HMPREF9194_00879</name>
</gene>
<dbReference type="AlphaFoldDB" id="S3KEC1"/>
<keyword evidence="1" id="KW-1277">Toxin-antitoxin system</keyword>
<dbReference type="Pfam" id="PF05016">
    <property type="entry name" value="ParE_toxin"/>
    <property type="match status" value="1"/>
</dbReference>
<dbReference type="InterPro" id="IPR035093">
    <property type="entry name" value="RelE/ParE_toxin_dom_sf"/>
</dbReference>
<dbReference type="HOGENOM" id="CLU_147162_6_1_12"/>
<keyword evidence="3" id="KW-1185">Reference proteome</keyword>
<proteinExistence type="predicted"/>
<dbReference type="RefSeq" id="WP_016525173.1">
    <property type="nucleotide sequence ID" value="NZ_KE332518.1"/>
</dbReference>
<dbReference type="PATRIC" id="fig|1125699.3.peg.896"/>
<sequence>MAYKVRIADTAKANLDEIIRYIAEKLSNSKAAVSLLADFEKCKNNLKDLPYMYPLCNDTRLQKKGYRRFLFYKNYVALYSINDKGKIVNILHIFYAECDYAKSV</sequence>
<dbReference type="Gene3D" id="3.30.2310.20">
    <property type="entry name" value="RelE-like"/>
    <property type="match status" value="1"/>
</dbReference>
<dbReference type="eggNOG" id="COG3668">
    <property type="taxonomic scope" value="Bacteria"/>
</dbReference>
<reference evidence="2 3" key="1">
    <citation type="submission" date="2013-04" db="EMBL/GenBank/DDBJ databases">
        <title>The Genome Sequence of Treponema maltophilum ATCC 51939.</title>
        <authorList>
            <consortium name="The Broad Institute Genomics Platform"/>
            <person name="Earl A."/>
            <person name="Ward D."/>
            <person name="Feldgarden M."/>
            <person name="Gevers D."/>
            <person name="Leonetti C."/>
            <person name="Blanton J.M."/>
            <person name="Dewhirst F.E."/>
            <person name="Izard J."/>
            <person name="Walker B."/>
            <person name="Young S."/>
            <person name="Zeng Q."/>
            <person name="Gargeya S."/>
            <person name="Fitzgerald M."/>
            <person name="Haas B."/>
            <person name="Abouelleil A."/>
            <person name="Allen A.W."/>
            <person name="Alvarado L."/>
            <person name="Arachchi H.M."/>
            <person name="Berlin A.M."/>
            <person name="Chapman S.B."/>
            <person name="Gainer-Dewar J."/>
            <person name="Goldberg J."/>
            <person name="Griggs A."/>
            <person name="Gujja S."/>
            <person name="Hansen M."/>
            <person name="Howarth C."/>
            <person name="Imamovic A."/>
            <person name="Ireland A."/>
            <person name="Larimer J."/>
            <person name="McCowan C."/>
            <person name="Murphy C."/>
            <person name="Pearson M."/>
            <person name="Poon T.W."/>
            <person name="Priest M."/>
            <person name="Roberts A."/>
            <person name="Saif S."/>
            <person name="Shea T."/>
            <person name="Sisk P."/>
            <person name="Sykes S."/>
            <person name="Wortman J."/>
            <person name="Nusbaum C."/>
            <person name="Birren B."/>
        </authorList>
    </citation>
    <scope>NUCLEOTIDE SEQUENCE [LARGE SCALE GENOMIC DNA]</scope>
    <source>
        <strain evidence="2 3">ATCC 51939</strain>
    </source>
</reference>
<evidence type="ECO:0000313" key="2">
    <source>
        <dbReference type="EMBL" id="EPF30562.1"/>
    </source>
</evidence>
<dbReference type="EMBL" id="ATFF01000006">
    <property type="protein sequence ID" value="EPF30562.1"/>
    <property type="molecule type" value="Genomic_DNA"/>
</dbReference>
<evidence type="ECO:0008006" key="4">
    <source>
        <dbReference type="Google" id="ProtNLM"/>
    </source>
</evidence>
<accession>S3KEC1</accession>